<sequence length="199" mass="22698">MKIETLGRFKHVTLEPGELYASKEPVTISTLLGSCVAACLYDPVHRVVGMNHFMLSNRRYSRDLPHYRTDAGRYGIQAMELLINEMMHLGAERKKLQAKVFGGATILQRTGAIGNFFCVGEVNCRFIHDFLEDERIPIQAQELGGDKGRVIHFSNGDFAVYLRKVERSSSERLAQRDRNCWLKAIEIQELTLPSQDIWL</sequence>
<proteinExistence type="inferred from homology"/>
<comment type="function">
    <text evidence="3">Probably deamidates glutamine residues to glutamate on methyl-accepting chemotaxis receptors (MCPs), playing an important role in chemotaxis.</text>
</comment>
<dbReference type="InterPro" id="IPR005659">
    <property type="entry name" value="Chemorcpt_Glu_NH3ase_CheD"/>
</dbReference>
<evidence type="ECO:0000256" key="1">
    <source>
        <dbReference type="ARBA" id="ARBA00022500"/>
    </source>
</evidence>
<keyword evidence="5" id="KW-1185">Reference proteome</keyword>
<evidence type="ECO:0000256" key="2">
    <source>
        <dbReference type="ARBA" id="ARBA00022801"/>
    </source>
</evidence>
<dbReference type="RefSeq" id="WP_183356625.1">
    <property type="nucleotide sequence ID" value="NZ_BLXX01000021.1"/>
</dbReference>
<accession>A0A6V8MQF0</accession>
<gene>
    <name evidence="4" type="primary">cheD1_2</name>
    <name evidence="3" type="synonym">cheD</name>
    <name evidence="4" type="ORF">GMST_41640</name>
</gene>
<reference evidence="5" key="1">
    <citation type="submission" date="2020-06" db="EMBL/GenBank/DDBJ databases">
        <title>Draft genomic sequence of Geomonas sp. Red330.</title>
        <authorList>
            <person name="Itoh H."/>
            <person name="Zhenxing X."/>
            <person name="Ushijima N."/>
            <person name="Masuda Y."/>
            <person name="Shiratori Y."/>
            <person name="Senoo K."/>
        </authorList>
    </citation>
    <scope>NUCLEOTIDE SEQUENCE [LARGE SCALE GENOMIC DNA]</scope>
    <source>
        <strain evidence="5">Red330</strain>
    </source>
</reference>
<organism evidence="4 5">
    <name type="scientific">Geomonas silvestris</name>
    <dbReference type="NCBI Taxonomy" id="2740184"/>
    <lineage>
        <taxon>Bacteria</taxon>
        <taxon>Pseudomonadati</taxon>
        <taxon>Thermodesulfobacteriota</taxon>
        <taxon>Desulfuromonadia</taxon>
        <taxon>Geobacterales</taxon>
        <taxon>Geobacteraceae</taxon>
        <taxon>Geomonas</taxon>
    </lineage>
</organism>
<dbReference type="GO" id="GO:0006935">
    <property type="term" value="P:chemotaxis"/>
    <property type="evidence" value="ECO:0007669"/>
    <property type="project" value="UniProtKB-UniRule"/>
</dbReference>
<dbReference type="Proteomes" id="UP000556026">
    <property type="component" value="Unassembled WGS sequence"/>
</dbReference>
<dbReference type="HAMAP" id="MF_01440">
    <property type="entry name" value="CheD"/>
    <property type="match status" value="1"/>
</dbReference>
<dbReference type="InterPro" id="IPR038592">
    <property type="entry name" value="CheD-like_sf"/>
</dbReference>
<dbReference type="PROSITE" id="PS51257">
    <property type="entry name" value="PROKAR_LIPOPROTEIN"/>
    <property type="match status" value="1"/>
</dbReference>
<dbReference type="SUPFAM" id="SSF64438">
    <property type="entry name" value="CNF1/YfiH-like putative cysteine hydrolases"/>
    <property type="match status" value="1"/>
</dbReference>
<evidence type="ECO:0000313" key="5">
    <source>
        <dbReference type="Proteomes" id="UP000556026"/>
    </source>
</evidence>
<keyword evidence="1 3" id="KW-0145">Chemotaxis</keyword>
<dbReference type="GO" id="GO:0050568">
    <property type="term" value="F:protein-glutamine glutaminase activity"/>
    <property type="evidence" value="ECO:0007669"/>
    <property type="project" value="UniProtKB-UniRule"/>
</dbReference>
<dbReference type="PANTHER" id="PTHR35147">
    <property type="entry name" value="CHEMORECEPTOR GLUTAMINE DEAMIDASE CHED-RELATED"/>
    <property type="match status" value="1"/>
</dbReference>
<protein>
    <recommendedName>
        <fullName evidence="3">Probable chemoreceptor glutamine deamidase CheD</fullName>
        <ecNumber evidence="3">3.5.1.44</ecNumber>
    </recommendedName>
</protein>
<dbReference type="CDD" id="cd16352">
    <property type="entry name" value="CheD"/>
    <property type="match status" value="1"/>
</dbReference>
<evidence type="ECO:0000313" key="4">
    <source>
        <dbReference type="EMBL" id="GFO61839.1"/>
    </source>
</evidence>
<comment type="similarity">
    <text evidence="3">Belongs to the CheD family.</text>
</comment>
<evidence type="ECO:0000256" key="3">
    <source>
        <dbReference type="HAMAP-Rule" id="MF_01440"/>
    </source>
</evidence>
<dbReference type="Pfam" id="PF03975">
    <property type="entry name" value="CheD"/>
    <property type="match status" value="1"/>
</dbReference>
<keyword evidence="2 3" id="KW-0378">Hydrolase</keyword>
<dbReference type="PANTHER" id="PTHR35147:SF3">
    <property type="entry name" value="CHEMORECEPTOR GLUTAMINE DEAMIDASE CHED 1-RELATED"/>
    <property type="match status" value="1"/>
</dbReference>
<name>A0A6V8MQF0_9BACT</name>
<dbReference type="InterPro" id="IPR011324">
    <property type="entry name" value="Cytotoxic_necrot_fac-like_cat"/>
</dbReference>
<comment type="caution">
    <text evidence="4">The sequence shown here is derived from an EMBL/GenBank/DDBJ whole genome shotgun (WGS) entry which is preliminary data.</text>
</comment>
<keyword evidence="4" id="KW-0675">Receptor</keyword>
<dbReference type="EMBL" id="BLXX01000021">
    <property type="protein sequence ID" value="GFO61839.1"/>
    <property type="molecule type" value="Genomic_DNA"/>
</dbReference>
<dbReference type="Gene3D" id="3.30.1330.200">
    <property type="match status" value="1"/>
</dbReference>
<comment type="catalytic activity">
    <reaction evidence="3">
        <text>L-glutaminyl-[protein] + H2O = L-glutamyl-[protein] + NH4(+)</text>
        <dbReference type="Rhea" id="RHEA:16441"/>
        <dbReference type="Rhea" id="RHEA-COMP:10207"/>
        <dbReference type="Rhea" id="RHEA-COMP:10208"/>
        <dbReference type="ChEBI" id="CHEBI:15377"/>
        <dbReference type="ChEBI" id="CHEBI:28938"/>
        <dbReference type="ChEBI" id="CHEBI:29973"/>
        <dbReference type="ChEBI" id="CHEBI:30011"/>
        <dbReference type="EC" id="3.5.1.44"/>
    </reaction>
</comment>
<dbReference type="AlphaFoldDB" id="A0A6V8MQF0"/>
<dbReference type="EC" id="3.5.1.44" evidence="3"/>